<dbReference type="STRING" id="679197.HMPREF9336_00317"/>
<dbReference type="Pfam" id="PF14032">
    <property type="entry name" value="PknH_C"/>
    <property type="match status" value="1"/>
</dbReference>
<feature type="domain" description="PknH-like extracellular" evidence="1">
    <location>
        <begin position="5"/>
        <end position="192"/>
    </location>
</feature>
<dbReference type="EMBL" id="ACZI02000003">
    <property type="protein sequence ID" value="EFV14831.2"/>
    <property type="molecule type" value="Genomic_DNA"/>
</dbReference>
<comment type="caution">
    <text evidence="2">The sequence shown here is derived from an EMBL/GenBank/DDBJ whole genome shotgun (WGS) entry which is preliminary data.</text>
</comment>
<dbReference type="HOGENOM" id="CLU_1293197_0_0_11"/>
<evidence type="ECO:0000313" key="2">
    <source>
        <dbReference type="EMBL" id="EFV14831.2"/>
    </source>
</evidence>
<dbReference type="AlphaFoldDB" id="E5XLE8"/>
<reference evidence="2 3" key="1">
    <citation type="journal article" date="2011" name="Stand. Genomic Sci.">
        <title>High quality draft genome sequence of Segniliparus rugosus CDC 945(T)= (ATCC BAA-974(T)).</title>
        <authorList>
            <person name="Earl A.M."/>
            <person name="Desjardins C.A."/>
            <person name="Fitzgerald M.G."/>
            <person name="Arachchi H.M."/>
            <person name="Zeng Q."/>
            <person name="Mehta T."/>
            <person name="Griggs A."/>
            <person name="Birren B.W."/>
            <person name="Toney N.C."/>
            <person name="Carr J."/>
            <person name="Posey J."/>
            <person name="Butler W.R."/>
        </authorList>
    </citation>
    <scope>NUCLEOTIDE SEQUENCE [LARGE SCALE GENOMIC DNA]</scope>
    <source>
        <strain evidence="3">ATCC BAA-974 / DSM 45345 / CCUG 50838 / CIP 108380 / JCM 13579 / CDC 945</strain>
    </source>
</reference>
<dbReference type="TCDB" id="1.B.102.1.3">
    <property type="family name" value="the tube-forming protein in the mycobacterial envelop (time) family"/>
</dbReference>
<name>E5XLE8_SEGRC</name>
<evidence type="ECO:0000313" key="3">
    <source>
        <dbReference type="Proteomes" id="UP000004816"/>
    </source>
</evidence>
<evidence type="ECO:0000259" key="1">
    <source>
        <dbReference type="Pfam" id="PF14032"/>
    </source>
</evidence>
<organism evidence="2 3">
    <name type="scientific">Segniliparus rugosus (strain ATCC BAA-974 / DSM 45345 / CCUG 50838 / CIP 108380 / JCM 13579 / CDC 945)</name>
    <dbReference type="NCBI Taxonomy" id="679197"/>
    <lineage>
        <taxon>Bacteria</taxon>
        <taxon>Bacillati</taxon>
        <taxon>Actinomycetota</taxon>
        <taxon>Actinomycetes</taxon>
        <taxon>Mycobacteriales</taxon>
        <taxon>Segniliparaceae</taxon>
        <taxon>Segniliparus</taxon>
    </lineage>
</organism>
<gene>
    <name evidence="2" type="ORF">HMPREF9336_00317</name>
</gene>
<dbReference type="Gene3D" id="3.40.1000.70">
    <property type="entry name" value="PknH-like extracellular domain"/>
    <property type="match status" value="1"/>
</dbReference>
<proteinExistence type="predicted"/>
<dbReference type="Proteomes" id="UP000004816">
    <property type="component" value="Unassembled WGS sequence"/>
</dbReference>
<accession>E5XLE8</accession>
<dbReference type="InterPro" id="IPR038232">
    <property type="entry name" value="PknH-like_Extracell_sf"/>
</dbReference>
<dbReference type="InterPro" id="IPR026954">
    <property type="entry name" value="PknH-like_Extracell"/>
</dbReference>
<keyword evidence="3" id="KW-1185">Reference proteome</keyword>
<protein>
    <recommendedName>
        <fullName evidence="1">PknH-like extracellular domain-containing protein</fullName>
    </recommendedName>
</protein>
<sequence>MPSNGASQIVLPIADAAALLALPLTTESPFDGPRQDFQTSLPACADAADVGTPRIFGRPDLTSFHGSLLRDDSEDGRHIVKQAVGVFGSSAAAAAAQGELITRTAACLKAQSLAAREDDTTSGSAGKDWTFVNMNAAADRISWRKVENQENGWQCGLVSQAQDNALLQALVCERTPPPKGPATELLNAMVARIPQAAPELPAPEPAPTS</sequence>